<dbReference type="Proteomes" id="UP000006241">
    <property type="component" value="Unassembled WGS sequence"/>
</dbReference>
<feature type="transmembrane region" description="Helical" evidence="6">
    <location>
        <begin position="12"/>
        <end position="31"/>
    </location>
</feature>
<evidence type="ECO:0000256" key="1">
    <source>
        <dbReference type="ARBA" id="ARBA00005189"/>
    </source>
</evidence>
<accession>C2FYU2</accession>
<name>C2FYU2_SPHSI</name>
<comment type="caution">
    <text evidence="8">The sequence shown here is derived from an EMBL/GenBank/DDBJ whole genome shotgun (WGS) entry which is preliminary data.</text>
</comment>
<proteinExistence type="predicted"/>
<dbReference type="Pfam" id="PF01553">
    <property type="entry name" value="Acyltransferase"/>
    <property type="match status" value="1"/>
</dbReference>
<dbReference type="PANTHER" id="PTHR10434">
    <property type="entry name" value="1-ACYL-SN-GLYCEROL-3-PHOSPHATE ACYLTRANSFERASE"/>
    <property type="match status" value="1"/>
</dbReference>
<dbReference type="CDD" id="cd07989">
    <property type="entry name" value="LPLAT_AGPAT-like"/>
    <property type="match status" value="1"/>
</dbReference>
<dbReference type="PANTHER" id="PTHR10434:SF64">
    <property type="entry name" value="1-ACYL-SN-GLYCEROL-3-PHOSPHATE ACYLTRANSFERASE-RELATED"/>
    <property type="match status" value="1"/>
</dbReference>
<evidence type="ECO:0000313" key="8">
    <source>
        <dbReference type="EMBL" id="EEI91927.1"/>
    </source>
</evidence>
<dbReference type="InterPro" id="IPR002123">
    <property type="entry name" value="Plipid/glycerol_acylTrfase"/>
</dbReference>
<evidence type="ECO:0000256" key="3">
    <source>
        <dbReference type="ARBA" id="ARBA00022679"/>
    </source>
</evidence>
<evidence type="ECO:0000256" key="2">
    <source>
        <dbReference type="ARBA" id="ARBA00022516"/>
    </source>
</evidence>
<dbReference type="RefSeq" id="WP_003012321.1">
    <property type="nucleotide sequence ID" value="NZ_GG668637.1"/>
</dbReference>
<keyword evidence="6" id="KW-1133">Transmembrane helix</keyword>
<dbReference type="AlphaFoldDB" id="C2FYU2"/>
<dbReference type="SMART" id="SM00563">
    <property type="entry name" value="PlsC"/>
    <property type="match status" value="1"/>
</dbReference>
<evidence type="ECO:0000256" key="4">
    <source>
        <dbReference type="ARBA" id="ARBA00023098"/>
    </source>
</evidence>
<evidence type="ECO:0000256" key="5">
    <source>
        <dbReference type="ARBA" id="ARBA00023315"/>
    </source>
</evidence>
<keyword evidence="6" id="KW-0472">Membrane</keyword>
<protein>
    <submittedName>
        <fullName evidence="8">Acyltransferase</fullName>
    </submittedName>
</protein>
<keyword evidence="6" id="KW-0812">Transmembrane</keyword>
<evidence type="ECO:0000256" key="6">
    <source>
        <dbReference type="SAM" id="Phobius"/>
    </source>
</evidence>
<comment type="pathway">
    <text evidence="1">Lipid metabolism.</text>
</comment>
<evidence type="ECO:0000259" key="7">
    <source>
        <dbReference type="SMART" id="SM00563"/>
    </source>
</evidence>
<feature type="domain" description="Phospholipid/glycerol acyltransferase" evidence="7">
    <location>
        <begin position="75"/>
        <end position="190"/>
    </location>
</feature>
<gene>
    <name evidence="8" type="ORF">HMPREF0765_2498</name>
</gene>
<dbReference type="SUPFAM" id="SSF69593">
    <property type="entry name" value="Glycerol-3-phosphate (1)-acyltransferase"/>
    <property type="match status" value="1"/>
</dbReference>
<dbReference type="HOGENOM" id="CLU_027938_6_2_10"/>
<dbReference type="GO" id="GO:0006654">
    <property type="term" value="P:phosphatidic acid biosynthetic process"/>
    <property type="evidence" value="ECO:0007669"/>
    <property type="project" value="TreeGrafter"/>
</dbReference>
<organism evidence="8 9">
    <name type="scientific">Sphingobacterium spiritivorum ATCC 33300</name>
    <dbReference type="NCBI Taxonomy" id="525372"/>
    <lineage>
        <taxon>Bacteria</taxon>
        <taxon>Pseudomonadati</taxon>
        <taxon>Bacteroidota</taxon>
        <taxon>Sphingobacteriia</taxon>
        <taxon>Sphingobacteriales</taxon>
        <taxon>Sphingobacteriaceae</taxon>
        <taxon>Sphingobacterium</taxon>
    </lineage>
</organism>
<dbReference type="EMBL" id="ACHB01000060">
    <property type="protein sequence ID" value="EEI91927.1"/>
    <property type="molecule type" value="Genomic_DNA"/>
</dbReference>
<dbReference type="GO" id="GO:0003841">
    <property type="term" value="F:1-acylglycerol-3-phosphate O-acyltransferase activity"/>
    <property type="evidence" value="ECO:0007669"/>
    <property type="project" value="TreeGrafter"/>
</dbReference>
<keyword evidence="5 8" id="KW-0012">Acyltransferase</keyword>
<sequence length="247" mass="28959">MVRIWKKAHRICYFSSVLFFFILFFPVLYFFTRKPLKYYHQIACCRKWISLLSAYCVGIRFKTLYEAPIDWSKTYILCANHTSVLDITTLSHICHQSFSFLGKAELLKNPVTRIFFKTIDIPVDRKSKIASFRAFKKATQNLQVGKSIVIFPEGRIDDSYPPVLHKFKSGPFRMAIENNIPIIPIVIHNAWDIFWDDGRRNGSKPGKIYSTVLSPVSPEGYTEENLEDFQELIYEKMKSYWEIKKLS</sequence>
<keyword evidence="2" id="KW-0444">Lipid biosynthesis</keyword>
<evidence type="ECO:0000313" key="9">
    <source>
        <dbReference type="Proteomes" id="UP000006241"/>
    </source>
</evidence>
<keyword evidence="3 8" id="KW-0808">Transferase</keyword>
<reference evidence="8 9" key="1">
    <citation type="submission" date="2009-01" db="EMBL/GenBank/DDBJ databases">
        <authorList>
            <person name="Qin X."/>
            <person name="Bachman B."/>
            <person name="Battles P."/>
            <person name="Bell A."/>
            <person name="Bess C."/>
            <person name="Bickham C."/>
            <person name="Chaboub L."/>
            <person name="Chen D."/>
            <person name="Coyle M."/>
            <person name="Deiros D.R."/>
            <person name="Dinh H."/>
            <person name="Forbes L."/>
            <person name="Fowler G."/>
            <person name="Francisco L."/>
            <person name="Fu Q."/>
            <person name="Gubbala S."/>
            <person name="Hale W."/>
            <person name="Han Y."/>
            <person name="Hemphill L."/>
            <person name="Highlander S.K."/>
            <person name="Hirani K."/>
            <person name="Hogues M."/>
            <person name="Jackson L."/>
            <person name="Jakkamsetti A."/>
            <person name="Javaid M."/>
            <person name="Jiang H."/>
            <person name="Korchina V."/>
            <person name="Kovar C."/>
            <person name="Lara F."/>
            <person name="Lee S."/>
            <person name="Mata R."/>
            <person name="Mathew T."/>
            <person name="Moen C."/>
            <person name="Morales K."/>
            <person name="Munidasa M."/>
            <person name="Nazareth L."/>
            <person name="Ngo R."/>
            <person name="Nguyen L."/>
            <person name="Okwuonu G."/>
            <person name="Ongeri F."/>
            <person name="Patil S."/>
            <person name="Petrosino J."/>
            <person name="Pham C."/>
            <person name="Pham P."/>
            <person name="Pu L.-L."/>
            <person name="Puazo M."/>
            <person name="Raj R."/>
            <person name="Reid J."/>
            <person name="Rouhana J."/>
            <person name="Saada N."/>
            <person name="Shang Y."/>
            <person name="Simmons D."/>
            <person name="Thornton R."/>
            <person name="Warren J."/>
            <person name="Weissenberger G."/>
            <person name="Zhang J."/>
            <person name="Zhang L."/>
            <person name="Zhou C."/>
            <person name="Zhu D."/>
            <person name="Muzny D."/>
            <person name="Worley K."/>
            <person name="Gibbs R."/>
        </authorList>
    </citation>
    <scope>NUCLEOTIDE SEQUENCE [LARGE SCALE GENOMIC DNA]</scope>
    <source>
        <strain evidence="8 9">ATCC 33300</strain>
    </source>
</reference>
<keyword evidence="4" id="KW-0443">Lipid metabolism</keyword>